<dbReference type="CDD" id="cd00838">
    <property type="entry name" value="MPP_superfamily"/>
    <property type="match status" value="1"/>
</dbReference>
<dbReference type="EMBL" id="AP019314">
    <property type="protein sequence ID" value="BBH38218.1"/>
    <property type="molecule type" value="Genomic_DNA"/>
</dbReference>
<name>A0A3G9JEB7_MICVR</name>
<evidence type="ECO:0008006" key="3">
    <source>
        <dbReference type="Google" id="ProtNLM"/>
    </source>
</evidence>
<organism evidence="1 2">
    <name type="scientific">Microcystis viridis NIES-102</name>
    <dbReference type="NCBI Taxonomy" id="213615"/>
    <lineage>
        <taxon>Bacteria</taxon>
        <taxon>Bacillati</taxon>
        <taxon>Cyanobacteriota</taxon>
        <taxon>Cyanophyceae</taxon>
        <taxon>Oscillatoriophycideae</taxon>
        <taxon>Chroococcales</taxon>
        <taxon>Microcystaceae</taxon>
        <taxon>Microcystis</taxon>
    </lineage>
</organism>
<proteinExistence type="predicted"/>
<sequence>MINQEIMWAILSGIQGNLPAYQAVLEDIQQRSVTVENLYILGDFIGVNPDSEMLVEQIRYPTKNNLYPQVCRGWWEEQCLILHSLGATGEPTELIHKHGIDSTKQLWDAVSLETVQWLRNLDFGFVELDCLLIHGSSVSVSEELTPDTPPWQILDRLQRVGVNNLFCGRAGKVFDYSLQSANLTSTVTTLDKRQPSQTLTIQDKRLIGVGSVGKELNKAVYTLYNPSNNCVEFRTVPY</sequence>
<dbReference type="AlphaFoldDB" id="A0A3G9JEB7"/>
<reference evidence="1 2" key="1">
    <citation type="submission" date="2018-11" db="EMBL/GenBank/DDBJ databases">
        <title>Complete genome sequence of Microcystis aeruginosa NIES-102.</title>
        <authorList>
            <person name="Yamaguchi H."/>
            <person name="Suzuki S."/>
            <person name="Kawachi M."/>
        </authorList>
    </citation>
    <scope>NUCLEOTIDE SEQUENCE [LARGE SCALE GENOMIC DNA]</scope>
    <source>
        <strain evidence="1 2">NIES-102</strain>
    </source>
</reference>
<dbReference type="KEGG" id="mvz:myaer102_07050"/>
<dbReference type="InterPro" id="IPR029052">
    <property type="entry name" value="Metallo-depent_PP-like"/>
</dbReference>
<evidence type="ECO:0000313" key="1">
    <source>
        <dbReference type="EMBL" id="BBH38218.1"/>
    </source>
</evidence>
<protein>
    <recommendedName>
        <fullName evidence="3">Metallophosphatase</fullName>
    </recommendedName>
</protein>
<accession>A0A3G9JEB7</accession>
<dbReference type="Gene3D" id="3.60.21.10">
    <property type="match status" value="1"/>
</dbReference>
<evidence type="ECO:0000313" key="2">
    <source>
        <dbReference type="Proteomes" id="UP000278152"/>
    </source>
</evidence>
<dbReference type="Proteomes" id="UP000278152">
    <property type="component" value="Chromosome"/>
</dbReference>
<gene>
    <name evidence="1" type="ORF">myaer102_07050</name>
</gene>
<dbReference type="SUPFAM" id="SSF56300">
    <property type="entry name" value="Metallo-dependent phosphatases"/>
    <property type="match status" value="1"/>
</dbReference>